<accession>A0A6G2DXB0</accession>
<comment type="caution">
    <text evidence="1">The sequence shown here is derived from an EMBL/GenBank/DDBJ whole genome shotgun (WGS) entry which is preliminary data.</text>
</comment>
<evidence type="ECO:0000313" key="1">
    <source>
        <dbReference type="EMBL" id="MTW25890.1"/>
    </source>
</evidence>
<dbReference type="EMBL" id="WNHS01000834">
    <property type="protein sequence ID" value="MTW25890.1"/>
    <property type="molecule type" value="Genomic_DNA"/>
</dbReference>
<organism evidence="1 2">
    <name type="scientific">Streptococcus pneumoniae</name>
    <dbReference type="NCBI Taxonomy" id="1313"/>
    <lineage>
        <taxon>Bacteria</taxon>
        <taxon>Bacillati</taxon>
        <taxon>Bacillota</taxon>
        <taxon>Bacilli</taxon>
        <taxon>Lactobacillales</taxon>
        <taxon>Streptococcaceae</taxon>
        <taxon>Streptococcus</taxon>
    </lineage>
</organism>
<sequence>TYEEVKALNEKFKKGSQVSLALKIKCWLKSSKVLRTAIYQNRRKKKSVDYRKQVENPILHGSFIVYSRDFIKKEEYAFNPNT</sequence>
<keyword evidence="1" id="KW-0808">Transferase</keyword>
<gene>
    <name evidence="1" type="ORF">GM537_14030</name>
</gene>
<protein>
    <submittedName>
        <fullName evidence="1">Glycosyltransferase family 2 protein</fullName>
    </submittedName>
</protein>
<evidence type="ECO:0000313" key="2">
    <source>
        <dbReference type="Proteomes" id="UP000490982"/>
    </source>
</evidence>
<feature type="non-terminal residue" evidence="1">
    <location>
        <position position="1"/>
    </location>
</feature>
<proteinExistence type="predicted"/>
<feature type="non-terminal residue" evidence="1">
    <location>
        <position position="82"/>
    </location>
</feature>
<dbReference type="AlphaFoldDB" id="A0A6G2DXB0"/>
<dbReference type="GO" id="GO:0016740">
    <property type="term" value="F:transferase activity"/>
    <property type="evidence" value="ECO:0007669"/>
    <property type="project" value="UniProtKB-KW"/>
</dbReference>
<name>A0A6G2DXB0_STREE</name>
<dbReference type="Proteomes" id="UP000490982">
    <property type="component" value="Unassembled WGS sequence"/>
</dbReference>
<reference evidence="1 2" key="1">
    <citation type="submission" date="2019-11" db="EMBL/GenBank/DDBJ databases">
        <title>Growth characteristics of pneumococcus vary with the chemical composition of the capsule and with environmental conditions.</title>
        <authorList>
            <person name="Tothpal A."/>
            <person name="Desobry K."/>
            <person name="Joshi S."/>
            <person name="Wyllie A.L."/>
            <person name="Weinberger D.M."/>
        </authorList>
    </citation>
    <scope>NUCLEOTIDE SEQUENCE [LARGE SCALE GENOMIC DNA]</scope>
    <source>
        <strain evidence="2">pnumococcus23A</strain>
    </source>
</reference>